<reference evidence="2" key="1">
    <citation type="submission" date="2020-05" db="EMBL/GenBank/DDBJ databases">
        <authorList>
            <person name="Chiriac C."/>
            <person name="Salcher M."/>
            <person name="Ghai R."/>
            <person name="Kavagutti S V."/>
        </authorList>
    </citation>
    <scope>NUCLEOTIDE SEQUENCE</scope>
</reference>
<gene>
    <name evidence="2" type="ORF">UFOPK1358_00488</name>
</gene>
<dbReference type="AlphaFoldDB" id="A0A6J6B1B6"/>
<feature type="region of interest" description="Disordered" evidence="1">
    <location>
        <begin position="19"/>
        <end position="52"/>
    </location>
</feature>
<protein>
    <submittedName>
        <fullName evidence="2">Unannotated protein</fullName>
    </submittedName>
</protein>
<evidence type="ECO:0000313" key="2">
    <source>
        <dbReference type="EMBL" id="CAB4532526.1"/>
    </source>
</evidence>
<name>A0A6J6B1B6_9ZZZZ</name>
<evidence type="ECO:0000256" key="1">
    <source>
        <dbReference type="SAM" id="MobiDB-lite"/>
    </source>
</evidence>
<dbReference type="EMBL" id="CAEZSF010000029">
    <property type="protein sequence ID" value="CAB4532526.1"/>
    <property type="molecule type" value="Genomic_DNA"/>
</dbReference>
<accession>A0A6J6B1B6</accession>
<feature type="compositionally biased region" description="Basic and acidic residues" evidence="1">
    <location>
        <begin position="24"/>
        <end position="46"/>
    </location>
</feature>
<sequence>MEHWLVLVDTRLADGVDQYAQHGHHADNQHQSAEHIDDQGDSDRRRPCPYLY</sequence>
<organism evidence="2">
    <name type="scientific">freshwater metagenome</name>
    <dbReference type="NCBI Taxonomy" id="449393"/>
    <lineage>
        <taxon>unclassified sequences</taxon>
        <taxon>metagenomes</taxon>
        <taxon>ecological metagenomes</taxon>
    </lineage>
</organism>
<proteinExistence type="predicted"/>